<dbReference type="Pfam" id="PF00389">
    <property type="entry name" value="2-Hacid_dh"/>
    <property type="match status" value="1"/>
</dbReference>
<organism evidence="6 7">
    <name type="scientific">Gordonia iterans</name>
    <dbReference type="NCBI Taxonomy" id="1004901"/>
    <lineage>
        <taxon>Bacteria</taxon>
        <taxon>Bacillati</taxon>
        <taxon>Actinomycetota</taxon>
        <taxon>Actinomycetes</taxon>
        <taxon>Mycobacteriales</taxon>
        <taxon>Gordoniaceae</taxon>
        <taxon>Gordonia</taxon>
    </lineage>
</organism>
<dbReference type="KEGG" id="git:C6V83_17700"/>
<comment type="similarity">
    <text evidence="1">Belongs to the D-isomer specific 2-hydroxyacid dehydrogenase family.</text>
</comment>
<dbReference type="PANTHER" id="PTHR42789">
    <property type="entry name" value="D-ISOMER SPECIFIC 2-HYDROXYACID DEHYDROGENASE FAMILY PROTEIN (AFU_ORTHOLOGUE AFUA_6G10090)"/>
    <property type="match status" value="1"/>
</dbReference>
<dbReference type="OrthoDB" id="117809at2"/>
<feature type="domain" description="D-isomer specific 2-hydroxyacid dehydrogenase catalytic" evidence="5">
    <location>
        <begin position="7"/>
        <end position="151"/>
    </location>
</feature>
<gene>
    <name evidence="6" type="ORF">C6V83_17700</name>
</gene>
<dbReference type="EMBL" id="CP027433">
    <property type="protein sequence ID" value="AVM01817.1"/>
    <property type="molecule type" value="Genomic_DNA"/>
</dbReference>
<feature type="region of interest" description="Disordered" evidence="4">
    <location>
        <begin position="160"/>
        <end position="211"/>
    </location>
</feature>
<evidence type="ECO:0000256" key="2">
    <source>
        <dbReference type="ARBA" id="ARBA00023002"/>
    </source>
</evidence>
<dbReference type="Proteomes" id="UP000239814">
    <property type="component" value="Chromosome"/>
</dbReference>
<dbReference type="InterPro" id="IPR006139">
    <property type="entry name" value="D-isomer_2_OHA_DH_cat_dom"/>
</dbReference>
<dbReference type="Gene3D" id="3.40.50.720">
    <property type="entry name" value="NAD(P)-binding Rossmann-like Domain"/>
    <property type="match status" value="2"/>
</dbReference>
<dbReference type="GO" id="GO:0016616">
    <property type="term" value="F:oxidoreductase activity, acting on the CH-OH group of donors, NAD or NADP as acceptor"/>
    <property type="evidence" value="ECO:0007669"/>
    <property type="project" value="InterPro"/>
</dbReference>
<evidence type="ECO:0000259" key="5">
    <source>
        <dbReference type="Pfam" id="PF00389"/>
    </source>
</evidence>
<evidence type="ECO:0000256" key="4">
    <source>
        <dbReference type="SAM" id="MobiDB-lite"/>
    </source>
</evidence>
<proteinExistence type="inferred from homology"/>
<sequence>MSTVYLATALPPAALARLDAADIDYRSWASADEIVADQLIDAVANAEALISAVDVQVPAEVIDAAPKLELIANVGDGFSNIDLNACRRRGIAVTNAPTHDSIASTAELAVTLLLTISRRILPGDKLMRDGGFSGWRVTGYVGGHPVCAGQASWIRANGRASSSSYDSSSRVRSPPRSAEKWMPIGMPADELPSGREIAGVPHELSAGVKAT</sequence>
<keyword evidence="3" id="KW-0520">NAD</keyword>
<dbReference type="SUPFAM" id="SSF52283">
    <property type="entry name" value="Formate/glycerate dehydrogenase catalytic domain-like"/>
    <property type="match status" value="1"/>
</dbReference>
<feature type="compositionally biased region" description="Low complexity" evidence="4">
    <location>
        <begin position="160"/>
        <end position="176"/>
    </location>
</feature>
<dbReference type="InterPro" id="IPR050857">
    <property type="entry name" value="D-2-hydroxyacid_DH"/>
</dbReference>
<evidence type="ECO:0000313" key="7">
    <source>
        <dbReference type="Proteomes" id="UP000239814"/>
    </source>
</evidence>
<keyword evidence="7" id="KW-1185">Reference proteome</keyword>
<dbReference type="PANTHER" id="PTHR42789:SF1">
    <property type="entry name" value="D-ISOMER SPECIFIC 2-HYDROXYACID DEHYDROGENASE FAMILY PROTEIN (AFU_ORTHOLOGUE AFUA_6G10090)"/>
    <property type="match status" value="1"/>
</dbReference>
<evidence type="ECO:0000313" key="6">
    <source>
        <dbReference type="EMBL" id="AVM01817.1"/>
    </source>
</evidence>
<dbReference type="GO" id="GO:0051287">
    <property type="term" value="F:NAD binding"/>
    <property type="evidence" value="ECO:0007669"/>
    <property type="project" value="InterPro"/>
</dbReference>
<reference evidence="6 7" key="1">
    <citation type="submission" date="2018-03" db="EMBL/GenBank/DDBJ databases">
        <title>Characteristics and genome of n-alkane degrading marine bacteria Gordonia iterans isolated from crude oil contaminated in Tae-an, South Korea.</title>
        <authorList>
            <person name="Lee S.-S."/>
            <person name="Kim H."/>
        </authorList>
    </citation>
    <scope>NUCLEOTIDE SEQUENCE [LARGE SCALE GENOMIC DNA]</scope>
    <source>
        <strain evidence="6 7">Co17</strain>
    </source>
</reference>
<keyword evidence="2" id="KW-0560">Oxidoreductase</keyword>
<protein>
    <recommendedName>
        <fullName evidence="5">D-isomer specific 2-hydroxyacid dehydrogenase catalytic domain-containing protein</fullName>
    </recommendedName>
</protein>
<name>A0A2S0KJG3_9ACTN</name>
<accession>A0A2S0KJG3</accession>
<dbReference type="AlphaFoldDB" id="A0A2S0KJG3"/>
<evidence type="ECO:0000256" key="1">
    <source>
        <dbReference type="ARBA" id="ARBA00005854"/>
    </source>
</evidence>
<evidence type="ECO:0000256" key="3">
    <source>
        <dbReference type="ARBA" id="ARBA00023027"/>
    </source>
</evidence>